<evidence type="ECO:0000313" key="6">
    <source>
        <dbReference type="Proteomes" id="UP000663829"/>
    </source>
</evidence>
<feature type="compositionally biased region" description="Polar residues" evidence="1">
    <location>
        <begin position="33"/>
        <end position="42"/>
    </location>
</feature>
<reference evidence="3" key="1">
    <citation type="submission" date="2021-02" db="EMBL/GenBank/DDBJ databases">
        <authorList>
            <person name="Nowell W R."/>
        </authorList>
    </citation>
    <scope>NUCLEOTIDE SEQUENCE</scope>
</reference>
<dbReference type="Proteomes" id="UP000677228">
    <property type="component" value="Unassembled WGS sequence"/>
</dbReference>
<evidence type="ECO:0000313" key="2">
    <source>
        <dbReference type="EMBL" id="CAF0959673.1"/>
    </source>
</evidence>
<dbReference type="Proteomes" id="UP000681722">
    <property type="component" value="Unassembled WGS sequence"/>
</dbReference>
<accession>A0A814GCF5</accession>
<keyword evidence="6" id="KW-1185">Reference proteome</keyword>
<dbReference type="EMBL" id="CAJOBA010005082">
    <property type="protein sequence ID" value="CAF3732461.1"/>
    <property type="molecule type" value="Genomic_DNA"/>
</dbReference>
<dbReference type="EMBL" id="CAJNOQ010003048">
    <property type="protein sequence ID" value="CAF0992688.1"/>
    <property type="molecule type" value="Genomic_DNA"/>
</dbReference>
<name>A0A814GCF5_9BILA</name>
<dbReference type="EMBL" id="CAJOBC010003048">
    <property type="protein sequence ID" value="CAF3764562.1"/>
    <property type="molecule type" value="Genomic_DNA"/>
</dbReference>
<evidence type="ECO:0000256" key="1">
    <source>
        <dbReference type="SAM" id="MobiDB-lite"/>
    </source>
</evidence>
<protein>
    <submittedName>
        <fullName evidence="3">Uncharacterized protein</fullName>
    </submittedName>
</protein>
<evidence type="ECO:0000313" key="3">
    <source>
        <dbReference type="EMBL" id="CAF0992688.1"/>
    </source>
</evidence>
<organism evidence="3 6">
    <name type="scientific">Didymodactylos carnosus</name>
    <dbReference type="NCBI Taxonomy" id="1234261"/>
    <lineage>
        <taxon>Eukaryota</taxon>
        <taxon>Metazoa</taxon>
        <taxon>Spiralia</taxon>
        <taxon>Gnathifera</taxon>
        <taxon>Rotifera</taxon>
        <taxon>Eurotatoria</taxon>
        <taxon>Bdelloidea</taxon>
        <taxon>Philodinida</taxon>
        <taxon>Philodinidae</taxon>
        <taxon>Didymodactylos</taxon>
    </lineage>
</organism>
<feature type="region of interest" description="Disordered" evidence="1">
    <location>
        <begin position="1"/>
        <end position="60"/>
    </location>
</feature>
<evidence type="ECO:0000313" key="5">
    <source>
        <dbReference type="EMBL" id="CAF3764562.1"/>
    </source>
</evidence>
<dbReference type="EMBL" id="CAJNOK010005078">
    <property type="protein sequence ID" value="CAF0959673.1"/>
    <property type="molecule type" value="Genomic_DNA"/>
</dbReference>
<proteinExistence type="predicted"/>
<dbReference type="Proteomes" id="UP000682733">
    <property type="component" value="Unassembled WGS sequence"/>
</dbReference>
<comment type="caution">
    <text evidence="3">The sequence shown here is derived from an EMBL/GenBank/DDBJ whole genome shotgun (WGS) entry which is preliminary data.</text>
</comment>
<feature type="compositionally biased region" description="Polar residues" evidence="1">
    <location>
        <begin position="14"/>
        <end position="26"/>
    </location>
</feature>
<dbReference type="Proteomes" id="UP000663829">
    <property type="component" value="Unassembled WGS sequence"/>
</dbReference>
<sequence>MSLSTSLKAHATPKTESTITVTSASKPNLMPRASTTSKNRASVTPKMSRPHKRKTNENLSSSISKNFNAREERQRLLKIIPNLVAERIETQVLRAVHSNDPQKIMALRTLFPSNEYFDYKQFEVECTRCSKKFDRHYQTTFGECYVKHTGKQVIVEETNLDKENGADDQLQIIKWSCCGKLCILGHENDGDQFCFQGSHTTAAPGEDYDLVLSVDNDFGISRPVTKKKKK</sequence>
<gene>
    <name evidence="3" type="ORF">GPM918_LOCUS13336</name>
    <name evidence="2" type="ORF">OVA965_LOCUS12568</name>
    <name evidence="5" type="ORF">SRO942_LOCUS13336</name>
    <name evidence="4" type="ORF">TMI583_LOCUS12570</name>
</gene>
<evidence type="ECO:0000313" key="4">
    <source>
        <dbReference type="EMBL" id="CAF3732461.1"/>
    </source>
</evidence>
<dbReference type="AlphaFoldDB" id="A0A814GCF5"/>